<evidence type="ECO:0000313" key="1">
    <source>
        <dbReference type="EMBL" id="QPG99501.1"/>
    </source>
</evidence>
<proteinExistence type="predicted"/>
<sequence length="484" mass="53717">MVAAILLEANIERAQASVSTKRKPASHLYICGACGARDRLPQAGSSQLFKANWTAPFAPPRALGSTLQSRDPKPRILWHIRVIHSSIMFSTKSAQSLRNLFAGYHEPAGLSTQQSQKLLDGLKTSFRKQLEREYGRGSERAAALARVTDADHQIRHSAATQHLKSILTNPLFSCSKQIGPAPPSVLPSTKRDPMDVFDHAVAKGMMNLNAATGCMMAKRQMLSRPDSPTDLASSQTALRVLRWLKSTGAETALKFLDNQAFIRALTPLLVAEGLEGAAWEWVSRTVTETNVSWDNDLRVRRAAFLLAQMVHTKSQPQHGNMDAAITTILDAEQLYRNHPLLPRLLVLPWRSVSWLSTVESYSRAAPSEKMFDAHMATARLLTGTVDVETAHLHLYHPTHPDHAPALRFFHDKDKLHRLVHRFGSNTLRLARATGMGILPWIAFLGRDTVNHLTQSGRKREADSVTELLLRAELAHFSIASLHPT</sequence>
<protein>
    <submittedName>
        <fullName evidence="1">Uncharacterized protein</fullName>
    </submittedName>
</protein>
<dbReference type="Proteomes" id="UP000594364">
    <property type="component" value="Chromosome 3"/>
</dbReference>
<dbReference type="OrthoDB" id="5424391at2759"/>
<dbReference type="EMBL" id="CP031387">
    <property type="protein sequence ID" value="QPG99501.1"/>
    <property type="molecule type" value="Genomic_DNA"/>
</dbReference>
<name>A0A7S9KRM9_EPIFF</name>
<gene>
    <name evidence="1" type="ORF">C2857_001939</name>
</gene>
<reference evidence="1 2" key="1">
    <citation type="journal article" date="2018" name="PLoS Genet.">
        <title>Repeat elements organise 3D genome structure and mediate transcription in the filamentous fungus Epichloe festucae.</title>
        <authorList>
            <person name="Winter D.J."/>
            <person name="Ganley A.R.D."/>
            <person name="Young C.A."/>
            <person name="Liachko I."/>
            <person name="Schardl C.L."/>
            <person name="Dupont P.Y."/>
            <person name="Berry D."/>
            <person name="Ram A."/>
            <person name="Scott B."/>
            <person name="Cox M.P."/>
        </authorList>
    </citation>
    <scope>NUCLEOTIDE SEQUENCE [LARGE SCALE GENOMIC DNA]</scope>
    <source>
        <strain evidence="1 2">Fl1</strain>
    </source>
</reference>
<accession>A0A7S9KRM9</accession>
<keyword evidence="2" id="KW-1185">Reference proteome</keyword>
<organism evidence="1 2">
    <name type="scientific">Epichloe festucae (strain Fl1)</name>
    <dbReference type="NCBI Taxonomy" id="877507"/>
    <lineage>
        <taxon>Eukaryota</taxon>
        <taxon>Fungi</taxon>
        <taxon>Dikarya</taxon>
        <taxon>Ascomycota</taxon>
        <taxon>Pezizomycotina</taxon>
        <taxon>Sordariomycetes</taxon>
        <taxon>Hypocreomycetidae</taxon>
        <taxon>Hypocreales</taxon>
        <taxon>Clavicipitaceae</taxon>
        <taxon>Epichloe</taxon>
    </lineage>
</organism>
<evidence type="ECO:0000313" key="2">
    <source>
        <dbReference type="Proteomes" id="UP000594364"/>
    </source>
</evidence>
<dbReference type="AlphaFoldDB" id="A0A7S9KRM9"/>